<name>A0ABV3ZNJ8_9BACT</name>
<accession>A0ABV3ZNJ8</accession>
<reference evidence="1 2" key="1">
    <citation type="submission" date="2023-07" db="EMBL/GenBank/DDBJ databases">
        <authorList>
            <person name="Lian W.-H."/>
        </authorList>
    </citation>
    <scope>NUCLEOTIDE SEQUENCE [LARGE SCALE GENOMIC DNA]</scope>
    <source>
        <strain evidence="1 2">SYSU DXS3180</strain>
    </source>
</reference>
<evidence type="ECO:0000313" key="1">
    <source>
        <dbReference type="EMBL" id="MEX6690183.1"/>
    </source>
</evidence>
<gene>
    <name evidence="1" type="ORF">QTN47_21920</name>
</gene>
<proteinExistence type="predicted"/>
<dbReference type="Proteomes" id="UP001560573">
    <property type="component" value="Unassembled WGS sequence"/>
</dbReference>
<dbReference type="RefSeq" id="WP_369331596.1">
    <property type="nucleotide sequence ID" value="NZ_JAULBC010000008.1"/>
</dbReference>
<sequence length="207" mass="24293">MLPEKLQDILTNHDPEDIAISFLRVDYENENPSFRIQVSGLGYNDEKNYFFEWKINTVQYRSSKIYLDTASSIEISNDNPLLWYYSDKQCSMYFKGDCSDSDKLFLDLYRIHNSIFNGQLNFEDSLNQPYNFYNLIQSKNGLLAKGPRKLLEEYATILKRHNIGYTIIGDRIPQYWDGQNHKEEIGTAKILFIDNSYIIADEFNFVG</sequence>
<evidence type="ECO:0000313" key="2">
    <source>
        <dbReference type="Proteomes" id="UP001560573"/>
    </source>
</evidence>
<protein>
    <submittedName>
        <fullName evidence="1">Uncharacterized protein</fullName>
    </submittedName>
</protein>
<comment type="caution">
    <text evidence="1">The sequence shown here is derived from an EMBL/GenBank/DDBJ whole genome shotgun (WGS) entry which is preliminary data.</text>
</comment>
<dbReference type="EMBL" id="JAULBC010000008">
    <property type="protein sequence ID" value="MEX6690183.1"/>
    <property type="molecule type" value="Genomic_DNA"/>
</dbReference>
<keyword evidence="2" id="KW-1185">Reference proteome</keyword>
<organism evidence="1 2">
    <name type="scientific">Danxiaibacter flavus</name>
    <dbReference type="NCBI Taxonomy" id="3049108"/>
    <lineage>
        <taxon>Bacteria</taxon>
        <taxon>Pseudomonadati</taxon>
        <taxon>Bacteroidota</taxon>
        <taxon>Chitinophagia</taxon>
        <taxon>Chitinophagales</taxon>
        <taxon>Chitinophagaceae</taxon>
        <taxon>Danxiaibacter</taxon>
    </lineage>
</organism>